<dbReference type="GO" id="GO:0006352">
    <property type="term" value="P:DNA-templated transcription initiation"/>
    <property type="evidence" value="ECO:0007669"/>
    <property type="project" value="InterPro"/>
</dbReference>
<comment type="caution">
    <text evidence="1">The sequence shown here is derived from an EMBL/GenBank/DDBJ whole genome shotgun (WGS) entry which is preliminary data.</text>
</comment>
<organism evidence="1 2">
    <name type="scientific">Ruminococcus bicirculans</name>
    <name type="common">ex Wegman et al. 2014</name>
    <dbReference type="NCBI Taxonomy" id="1160721"/>
    <lineage>
        <taxon>Bacteria</taxon>
        <taxon>Bacillati</taxon>
        <taxon>Bacillota</taxon>
        <taxon>Clostridia</taxon>
        <taxon>Eubacteriales</taxon>
        <taxon>Oscillospiraceae</taxon>
        <taxon>Ruminococcus</taxon>
    </lineage>
</organism>
<evidence type="ECO:0008006" key="3">
    <source>
        <dbReference type="Google" id="ProtNLM"/>
    </source>
</evidence>
<dbReference type="EMBL" id="JANGCN010000010">
    <property type="protein sequence ID" value="MCQ5152857.1"/>
    <property type="molecule type" value="Genomic_DNA"/>
</dbReference>
<dbReference type="Gene3D" id="1.10.1740.10">
    <property type="match status" value="1"/>
</dbReference>
<sequence length="111" mass="13066">MLGVCMALIDDEKDKKAFEKLYNKYKNKVHAISLNILKNEQLAEESTSDTFLSLAKCFQKIKHLEYHKLDYYIVITSRNMAKNISKKEKENLMTVSYDDDSYFVNENMSCY</sequence>
<dbReference type="SUPFAM" id="SSF88946">
    <property type="entry name" value="Sigma2 domain of RNA polymerase sigma factors"/>
    <property type="match status" value="1"/>
</dbReference>
<reference evidence="1" key="1">
    <citation type="submission" date="2022-06" db="EMBL/GenBank/DDBJ databases">
        <title>Isolation of gut microbiota from human fecal samples.</title>
        <authorList>
            <person name="Pamer E.G."/>
            <person name="Barat B."/>
            <person name="Waligurski E."/>
            <person name="Medina S."/>
            <person name="Paddock L."/>
            <person name="Mostad J."/>
        </authorList>
    </citation>
    <scope>NUCLEOTIDE SEQUENCE</scope>
    <source>
        <strain evidence="1">DFI.5.57</strain>
    </source>
</reference>
<feature type="non-terminal residue" evidence="1">
    <location>
        <position position="111"/>
    </location>
</feature>
<gene>
    <name evidence="1" type="ORF">NE632_05995</name>
</gene>
<protein>
    <recommendedName>
        <fullName evidence="3">RNA polymerase sigma-70 region 2 domain-containing protein</fullName>
    </recommendedName>
</protein>
<name>A0AAW5KMS5_9FIRM</name>
<evidence type="ECO:0000313" key="1">
    <source>
        <dbReference type="EMBL" id="MCQ5152857.1"/>
    </source>
</evidence>
<proteinExistence type="predicted"/>
<dbReference type="GO" id="GO:0003700">
    <property type="term" value="F:DNA-binding transcription factor activity"/>
    <property type="evidence" value="ECO:0007669"/>
    <property type="project" value="InterPro"/>
</dbReference>
<evidence type="ECO:0000313" key="2">
    <source>
        <dbReference type="Proteomes" id="UP001206236"/>
    </source>
</evidence>
<dbReference type="AlphaFoldDB" id="A0AAW5KMS5"/>
<dbReference type="Proteomes" id="UP001206236">
    <property type="component" value="Unassembled WGS sequence"/>
</dbReference>
<dbReference type="InterPro" id="IPR013325">
    <property type="entry name" value="RNA_pol_sigma_r2"/>
</dbReference>
<accession>A0AAW5KMS5</accession>